<protein>
    <submittedName>
        <fullName evidence="1">Uncharacterized protein</fullName>
    </submittedName>
</protein>
<dbReference type="EMBL" id="GBXM01076836">
    <property type="protein sequence ID" value="JAH31741.1"/>
    <property type="molecule type" value="Transcribed_RNA"/>
</dbReference>
<dbReference type="AlphaFoldDB" id="A0A0E9RRE6"/>
<organism evidence="1">
    <name type="scientific">Anguilla anguilla</name>
    <name type="common">European freshwater eel</name>
    <name type="synonym">Muraena anguilla</name>
    <dbReference type="NCBI Taxonomy" id="7936"/>
    <lineage>
        <taxon>Eukaryota</taxon>
        <taxon>Metazoa</taxon>
        <taxon>Chordata</taxon>
        <taxon>Craniata</taxon>
        <taxon>Vertebrata</taxon>
        <taxon>Euteleostomi</taxon>
        <taxon>Actinopterygii</taxon>
        <taxon>Neopterygii</taxon>
        <taxon>Teleostei</taxon>
        <taxon>Anguilliformes</taxon>
        <taxon>Anguillidae</taxon>
        <taxon>Anguilla</taxon>
    </lineage>
</organism>
<accession>A0A0E9RRE6</accession>
<reference evidence="1" key="1">
    <citation type="submission" date="2014-11" db="EMBL/GenBank/DDBJ databases">
        <authorList>
            <person name="Amaro Gonzalez C."/>
        </authorList>
    </citation>
    <scope>NUCLEOTIDE SEQUENCE</scope>
</reference>
<reference evidence="1" key="2">
    <citation type="journal article" date="2015" name="Fish Shellfish Immunol.">
        <title>Early steps in the European eel (Anguilla anguilla)-Vibrio vulnificus interaction in the gills: Role of the RtxA13 toxin.</title>
        <authorList>
            <person name="Callol A."/>
            <person name="Pajuelo D."/>
            <person name="Ebbesson L."/>
            <person name="Teles M."/>
            <person name="MacKenzie S."/>
            <person name="Amaro C."/>
        </authorList>
    </citation>
    <scope>NUCLEOTIDE SEQUENCE</scope>
</reference>
<evidence type="ECO:0000313" key="1">
    <source>
        <dbReference type="EMBL" id="JAH31741.1"/>
    </source>
</evidence>
<name>A0A0E9RRE6_ANGAN</name>
<sequence length="40" mass="4630">MEQRVSFKLVWSTRVHVFVCAMPVSDAPAVANQRLCRHFL</sequence>
<proteinExistence type="predicted"/>